<gene>
    <name evidence="2" type="ORF">GDO78_021295</name>
</gene>
<dbReference type="Proteomes" id="UP000770717">
    <property type="component" value="Unassembled WGS sequence"/>
</dbReference>
<organism evidence="2 3">
    <name type="scientific">Eleutherodactylus coqui</name>
    <name type="common">Puerto Rican coqui</name>
    <dbReference type="NCBI Taxonomy" id="57060"/>
    <lineage>
        <taxon>Eukaryota</taxon>
        <taxon>Metazoa</taxon>
        <taxon>Chordata</taxon>
        <taxon>Craniata</taxon>
        <taxon>Vertebrata</taxon>
        <taxon>Euteleostomi</taxon>
        <taxon>Amphibia</taxon>
        <taxon>Batrachia</taxon>
        <taxon>Anura</taxon>
        <taxon>Neobatrachia</taxon>
        <taxon>Hyloidea</taxon>
        <taxon>Eleutherodactylidae</taxon>
        <taxon>Eleutherodactylinae</taxon>
        <taxon>Eleutherodactylus</taxon>
        <taxon>Eleutherodactylus</taxon>
    </lineage>
</organism>
<sequence length="202" mass="22059">MEEEKNGERSAAPGGVLLVPLHRRPDLAESCAKLLNETWKRSLGARLHSLQRSSDEFPLCLVLIGAPGGPALGHARLCRVLGLQDSLFVESVVVSAELRGKGYGRKLMEATERYARGRGFQHLYLTTHDKQDFYHHLGYHLAEPVQNMGSLNSLLPASMIQKMAGCKMYPTTNHHPVFSPAPTLLASTSRAAPLPPPALCST</sequence>
<dbReference type="GO" id="GO:1905502">
    <property type="term" value="F:acetyl-CoA binding"/>
    <property type="evidence" value="ECO:0007669"/>
    <property type="project" value="TreeGrafter"/>
</dbReference>
<evidence type="ECO:0000313" key="2">
    <source>
        <dbReference type="EMBL" id="KAG9460521.1"/>
    </source>
</evidence>
<evidence type="ECO:0000313" key="3">
    <source>
        <dbReference type="Proteomes" id="UP000770717"/>
    </source>
</evidence>
<keyword evidence="3" id="KW-1185">Reference proteome</keyword>
<protein>
    <recommendedName>
        <fullName evidence="1">N-acetyltransferase domain-containing protein</fullName>
    </recommendedName>
</protein>
<dbReference type="GO" id="GO:0008080">
    <property type="term" value="F:N-acetyltransferase activity"/>
    <property type="evidence" value="ECO:0007669"/>
    <property type="project" value="InterPro"/>
</dbReference>
<dbReference type="PANTHER" id="PTHR13538:SF4">
    <property type="entry name" value="N-ALPHA-ACETYLTRANSFERASE 80"/>
    <property type="match status" value="1"/>
</dbReference>
<dbReference type="CDD" id="cd04301">
    <property type="entry name" value="NAT_SF"/>
    <property type="match status" value="1"/>
</dbReference>
<feature type="non-terminal residue" evidence="2">
    <location>
        <position position="1"/>
    </location>
</feature>
<dbReference type="GO" id="GO:0005737">
    <property type="term" value="C:cytoplasm"/>
    <property type="evidence" value="ECO:0007669"/>
    <property type="project" value="TreeGrafter"/>
</dbReference>
<dbReference type="OrthoDB" id="329272at2759"/>
<dbReference type="SUPFAM" id="SSF55729">
    <property type="entry name" value="Acyl-CoA N-acyltransferases (Nat)"/>
    <property type="match status" value="1"/>
</dbReference>
<dbReference type="InterPro" id="IPR000182">
    <property type="entry name" value="GNAT_dom"/>
</dbReference>
<proteinExistence type="predicted"/>
<dbReference type="Pfam" id="PF00583">
    <property type="entry name" value="Acetyltransf_1"/>
    <property type="match status" value="1"/>
</dbReference>
<dbReference type="PANTHER" id="PTHR13538">
    <property type="entry name" value="N-ACETYLTRANSFERASE 6"/>
    <property type="match status" value="1"/>
</dbReference>
<dbReference type="Gene3D" id="3.40.630.30">
    <property type="match status" value="1"/>
</dbReference>
<dbReference type="PROSITE" id="PS51186">
    <property type="entry name" value="GNAT"/>
    <property type="match status" value="1"/>
</dbReference>
<name>A0A8J6B2Y5_ELECQ</name>
<reference evidence="2" key="1">
    <citation type="thesis" date="2020" institute="ProQuest LLC" country="789 East Eisenhower Parkway, Ann Arbor, MI, USA">
        <title>Comparative Genomics and Chromosome Evolution.</title>
        <authorList>
            <person name="Mudd A.B."/>
        </authorList>
    </citation>
    <scope>NUCLEOTIDE SEQUENCE</scope>
    <source>
        <strain evidence="2">HN-11 Male</strain>
        <tissue evidence="2">Kidney and liver</tissue>
    </source>
</reference>
<comment type="caution">
    <text evidence="2">The sequence shown here is derived from an EMBL/GenBank/DDBJ whole genome shotgun (WGS) entry which is preliminary data.</text>
</comment>
<dbReference type="EMBL" id="WNTK01061871">
    <property type="protein sequence ID" value="KAG9460521.1"/>
    <property type="molecule type" value="Genomic_DNA"/>
</dbReference>
<accession>A0A8J6B2Y5</accession>
<evidence type="ECO:0000259" key="1">
    <source>
        <dbReference type="PROSITE" id="PS51186"/>
    </source>
</evidence>
<dbReference type="AlphaFoldDB" id="A0A8J6B2Y5"/>
<dbReference type="InterPro" id="IPR039840">
    <property type="entry name" value="NAA80"/>
</dbReference>
<dbReference type="InterPro" id="IPR016181">
    <property type="entry name" value="Acyl_CoA_acyltransferase"/>
</dbReference>
<feature type="domain" description="N-acetyltransferase" evidence="1">
    <location>
        <begin position="16"/>
        <end position="164"/>
    </location>
</feature>